<sequence>MKTALLLFGLLVAVLHASPIIRKPLIDLKPALTLPSLQDSPLGDIWTDCSSASDPAKIKSVVINPDPPQRGQSLSVNATVTLSEQVTGGSIKVDIKYGIFSITLIDKTLDLCDTVKSAGATCPLAAGDQNLAISESLPSVAPSGEYKGNAVVTDQSGNQLVCINLDFKL</sequence>
<accession>A0AAN0J9I4</accession>
<feature type="domain" description="MD-2-related lipid-recognition" evidence="5">
    <location>
        <begin position="46"/>
        <end position="167"/>
    </location>
</feature>
<dbReference type="InterPro" id="IPR036846">
    <property type="entry name" value="GM2-AP_sf"/>
</dbReference>
<evidence type="ECO:0000259" key="5">
    <source>
        <dbReference type="SMART" id="SM00737"/>
    </source>
</evidence>
<keyword evidence="7" id="KW-1185">Reference proteome</keyword>
<name>A0AAN0J9I4_AMPQE</name>
<dbReference type="InterPro" id="IPR039670">
    <property type="entry name" value="NPC2-like"/>
</dbReference>
<evidence type="ECO:0000313" key="6">
    <source>
        <dbReference type="EnsemblMetazoa" id="XP_019853358.1"/>
    </source>
</evidence>
<reference evidence="7" key="1">
    <citation type="journal article" date="2010" name="Nature">
        <title>The Amphimedon queenslandica genome and the evolution of animal complexity.</title>
        <authorList>
            <person name="Srivastava M."/>
            <person name="Simakov O."/>
            <person name="Chapman J."/>
            <person name="Fahey B."/>
            <person name="Gauthier M.E."/>
            <person name="Mitros T."/>
            <person name="Richards G.S."/>
            <person name="Conaco C."/>
            <person name="Dacre M."/>
            <person name="Hellsten U."/>
            <person name="Larroux C."/>
            <person name="Putnam N.H."/>
            <person name="Stanke M."/>
            <person name="Adamska M."/>
            <person name="Darling A."/>
            <person name="Degnan S.M."/>
            <person name="Oakley T.H."/>
            <person name="Plachetzki D.C."/>
            <person name="Zhai Y."/>
            <person name="Adamski M."/>
            <person name="Calcino A."/>
            <person name="Cummins S.F."/>
            <person name="Goodstein D.M."/>
            <person name="Harris C."/>
            <person name="Jackson D.J."/>
            <person name="Leys S.P."/>
            <person name="Shu S."/>
            <person name="Woodcroft B.J."/>
            <person name="Vervoort M."/>
            <person name="Kosik K.S."/>
            <person name="Manning G."/>
            <person name="Degnan B.M."/>
            <person name="Rokhsar D.S."/>
        </authorList>
    </citation>
    <scope>NUCLEOTIDE SEQUENCE [LARGE SCALE GENOMIC DNA]</scope>
</reference>
<dbReference type="Proteomes" id="UP000007879">
    <property type="component" value="Unassembled WGS sequence"/>
</dbReference>
<reference evidence="6" key="2">
    <citation type="submission" date="2024-06" db="UniProtKB">
        <authorList>
            <consortium name="EnsemblMetazoa"/>
        </authorList>
    </citation>
    <scope>IDENTIFICATION</scope>
</reference>
<organism evidence="6 7">
    <name type="scientific">Amphimedon queenslandica</name>
    <name type="common">Sponge</name>
    <dbReference type="NCBI Taxonomy" id="400682"/>
    <lineage>
        <taxon>Eukaryota</taxon>
        <taxon>Metazoa</taxon>
        <taxon>Porifera</taxon>
        <taxon>Demospongiae</taxon>
        <taxon>Heteroscleromorpha</taxon>
        <taxon>Haplosclerida</taxon>
        <taxon>Niphatidae</taxon>
        <taxon>Amphimedon</taxon>
    </lineage>
</organism>
<gene>
    <name evidence="6" type="primary">100637382</name>
</gene>
<dbReference type="AlphaFoldDB" id="A0AAN0J9I4"/>
<dbReference type="GO" id="GO:0015918">
    <property type="term" value="P:sterol transport"/>
    <property type="evidence" value="ECO:0007669"/>
    <property type="project" value="InterPro"/>
</dbReference>
<comment type="similarity">
    <text evidence="2">Belongs to the NPC2 family.</text>
</comment>
<dbReference type="SUPFAM" id="SSF81296">
    <property type="entry name" value="E set domains"/>
    <property type="match status" value="1"/>
</dbReference>
<dbReference type="InterPro" id="IPR014756">
    <property type="entry name" value="Ig_E-set"/>
</dbReference>
<dbReference type="EnsemblMetazoa" id="XM_019997799.1">
    <property type="protein sequence ID" value="XP_019853358.1"/>
    <property type="gene ID" value="LOC100637382"/>
</dbReference>
<protein>
    <recommendedName>
        <fullName evidence="5">MD-2-related lipid-recognition domain-containing protein</fullName>
    </recommendedName>
</protein>
<dbReference type="PANTHER" id="PTHR11306">
    <property type="entry name" value="NIEMANN PICK TYPE C2 PROTEIN NPC2-RELATED"/>
    <property type="match status" value="1"/>
</dbReference>
<feature type="signal peptide" evidence="4">
    <location>
        <begin position="1"/>
        <end position="17"/>
    </location>
</feature>
<evidence type="ECO:0000256" key="4">
    <source>
        <dbReference type="SAM" id="SignalP"/>
    </source>
</evidence>
<evidence type="ECO:0000256" key="3">
    <source>
        <dbReference type="ARBA" id="ARBA00022729"/>
    </source>
</evidence>
<evidence type="ECO:0000313" key="7">
    <source>
        <dbReference type="Proteomes" id="UP000007879"/>
    </source>
</evidence>
<evidence type="ECO:0000256" key="1">
    <source>
        <dbReference type="ARBA" id="ARBA00002053"/>
    </source>
</evidence>
<keyword evidence="3 4" id="KW-0732">Signal</keyword>
<dbReference type="Gene3D" id="2.70.220.10">
    <property type="entry name" value="Ganglioside GM2 activator"/>
    <property type="match status" value="1"/>
</dbReference>
<comment type="function">
    <text evidence="1">Catalyzes the intermembrane transfer of phosphatidylglycerol and phosphatidylinositol.</text>
</comment>
<proteinExistence type="inferred from homology"/>
<dbReference type="Pfam" id="PF02221">
    <property type="entry name" value="E1_DerP2_DerF2"/>
    <property type="match status" value="1"/>
</dbReference>
<evidence type="ECO:0000256" key="2">
    <source>
        <dbReference type="ARBA" id="ARBA00006370"/>
    </source>
</evidence>
<dbReference type="InterPro" id="IPR003172">
    <property type="entry name" value="ML_dom"/>
</dbReference>
<dbReference type="PANTHER" id="PTHR11306:SF60">
    <property type="entry name" value="COUNTIN-3-RELATED"/>
    <property type="match status" value="1"/>
</dbReference>
<dbReference type="SMART" id="SM00737">
    <property type="entry name" value="ML"/>
    <property type="match status" value="1"/>
</dbReference>
<feature type="chain" id="PRO_5042888438" description="MD-2-related lipid-recognition domain-containing protein" evidence="4">
    <location>
        <begin position="18"/>
        <end position="169"/>
    </location>
</feature>
<dbReference type="GO" id="GO:0032934">
    <property type="term" value="F:sterol binding"/>
    <property type="evidence" value="ECO:0007669"/>
    <property type="project" value="InterPro"/>
</dbReference>